<dbReference type="InterPro" id="IPR019775">
    <property type="entry name" value="WD40_repeat_CS"/>
</dbReference>
<comment type="caution">
    <text evidence="7">The sequence shown here is derived from an EMBL/GenBank/DDBJ whole genome shotgun (WGS) entry which is preliminary data.</text>
</comment>
<dbReference type="GO" id="GO:0048188">
    <property type="term" value="C:Set1C/COMPASS complex"/>
    <property type="evidence" value="ECO:0007669"/>
    <property type="project" value="InterPro"/>
</dbReference>
<dbReference type="InterPro" id="IPR015943">
    <property type="entry name" value="WD40/YVTN_repeat-like_dom_sf"/>
</dbReference>
<feature type="compositionally biased region" description="Low complexity" evidence="6">
    <location>
        <begin position="617"/>
        <end position="630"/>
    </location>
</feature>
<dbReference type="Pfam" id="PF00400">
    <property type="entry name" value="WD40"/>
    <property type="match status" value="2"/>
</dbReference>
<accession>A0A1Y2GTD6</accession>
<sequence>MNLELLDPFEQDFPEVIEDTLEDGPAVTVKFNRRGTLLAAGCSDGKIVIWDFDTRGVSRSLIGHVKSVTSLSWARNGRYLLSSSRDWSCIVWDLLSGTKKHTIRFDTPVLNAQFHPKNNSVFIAALHQEKPVLVDFSNGVNRSPIFEENPPNNNNDNSNREEDSTKQNSSSATGTNAGQTQLTLVVTFDRQGKRVYTGSNRGLISIIDTETRTLLHEIRATTSAIKNIQFSRKGKEFVVNANDRVIRLFTVNEQGPPEQVHKFQDLVNRIQWNQCCFSSDSDYVIGGSAHQTQHNIYIWDKIGGFLVKILEGPKEPLEDVAWHPIRPIVASVSSYGIIHIWATNYQENWSAFAPDFKELEENIDYEEREDEFDIVPEEEASKRKHDDEDILIDVTTIEKVNPFNDSDSDNGEEETFYLPLLPSDQQDAELLNQKHHRRHRRHQHRRHHHHHRNNNQSHHTNENDNNGHRYLRHDQNNSHSHSHSQSHTSSKQQIVPSLSQGHNGNSIIKDEAMEHYTATEDPKRDLKDRSRDRERDRDRDRDRERDHEQDQDRGQEREYDRTKDKDIDLDHEEKHKRRQQQRSEESDNEDEQGLDVRSTNGDDHDYNRDRDRDLHISNNNNSNNHTNSSASRRKLEEHQQHSPSRNVKRQR</sequence>
<feature type="region of interest" description="Disordered" evidence="6">
    <location>
        <begin position="434"/>
        <end position="651"/>
    </location>
</feature>
<dbReference type="InterPro" id="IPR036322">
    <property type="entry name" value="WD40_repeat_dom_sf"/>
</dbReference>
<dbReference type="InterPro" id="IPR001680">
    <property type="entry name" value="WD40_rpt"/>
</dbReference>
<dbReference type="OrthoDB" id="196858at2759"/>
<feature type="compositionally biased region" description="Polar residues" evidence="6">
    <location>
        <begin position="494"/>
        <end position="506"/>
    </location>
</feature>
<feature type="compositionally biased region" description="Basic and acidic residues" evidence="6">
    <location>
        <begin position="508"/>
        <end position="573"/>
    </location>
</feature>
<evidence type="ECO:0000256" key="4">
    <source>
        <dbReference type="ARBA" id="ARBA00023242"/>
    </source>
</evidence>
<feature type="repeat" description="WD" evidence="5">
    <location>
        <begin position="28"/>
        <end position="60"/>
    </location>
</feature>
<dbReference type="AlphaFoldDB" id="A0A1Y2GTD6"/>
<evidence type="ECO:0000313" key="7">
    <source>
        <dbReference type="EMBL" id="ORZ20852.1"/>
    </source>
</evidence>
<keyword evidence="2 5" id="KW-0853">WD repeat</keyword>
<evidence type="ECO:0000256" key="1">
    <source>
        <dbReference type="ARBA" id="ARBA00004123"/>
    </source>
</evidence>
<evidence type="ECO:0000256" key="2">
    <source>
        <dbReference type="ARBA" id="ARBA00022574"/>
    </source>
</evidence>
<dbReference type="PROSITE" id="PS50082">
    <property type="entry name" value="WD_REPEATS_2"/>
    <property type="match status" value="2"/>
</dbReference>
<dbReference type="InterPro" id="IPR037850">
    <property type="entry name" value="RBBP5/Swd1"/>
</dbReference>
<feature type="compositionally biased region" description="Basic residues" evidence="6">
    <location>
        <begin position="434"/>
        <end position="453"/>
    </location>
</feature>
<feature type="repeat" description="WD" evidence="5">
    <location>
        <begin position="61"/>
        <end position="102"/>
    </location>
</feature>
<feature type="compositionally biased region" description="Basic and acidic residues" evidence="6">
    <location>
        <begin position="600"/>
        <end position="615"/>
    </location>
</feature>
<evidence type="ECO:0000256" key="3">
    <source>
        <dbReference type="ARBA" id="ARBA00022737"/>
    </source>
</evidence>
<dbReference type="PANTHER" id="PTHR44040:SF1">
    <property type="entry name" value="RETINOBLASTOMA-BINDING PROTEIN 5"/>
    <property type="match status" value="1"/>
</dbReference>
<dbReference type="FunCoup" id="A0A1Y2GTD6">
    <property type="interactions" value="986"/>
</dbReference>
<proteinExistence type="predicted"/>
<dbReference type="PROSITE" id="PS50294">
    <property type="entry name" value="WD_REPEATS_REGION"/>
    <property type="match status" value="1"/>
</dbReference>
<evidence type="ECO:0000256" key="5">
    <source>
        <dbReference type="PROSITE-ProRule" id="PRU00221"/>
    </source>
</evidence>
<feature type="compositionally biased region" description="Basic and acidic residues" evidence="6">
    <location>
        <begin position="459"/>
        <end position="476"/>
    </location>
</feature>
<dbReference type="RefSeq" id="XP_021882761.1">
    <property type="nucleotide sequence ID" value="XM_022021945.1"/>
</dbReference>
<name>A0A1Y2GTD6_9FUNG</name>
<dbReference type="SMART" id="SM00320">
    <property type="entry name" value="WD40"/>
    <property type="match status" value="6"/>
</dbReference>
<feature type="compositionally biased region" description="Low complexity" evidence="6">
    <location>
        <begin position="477"/>
        <end position="493"/>
    </location>
</feature>
<protein>
    <submittedName>
        <fullName evidence="7">WD40-repeat-containing domain protein</fullName>
    </submittedName>
</protein>
<gene>
    <name evidence="7" type="ORF">BCR41DRAFT_334661</name>
</gene>
<feature type="compositionally biased region" description="Low complexity" evidence="6">
    <location>
        <begin position="147"/>
        <end position="157"/>
    </location>
</feature>
<reference evidence="7 8" key="1">
    <citation type="submission" date="2016-07" db="EMBL/GenBank/DDBJ databases">
        <title>Pervasive Adenine N6-methylation of Active Genes in Fungi.</title>
        <authorList>
            <consortium name="DOE Joint Genome Institute"/>
            <person name="Mondo S.J."/>
            <person name="Dannebaum R.O."/>
            <person name="Kuo R.C."/>
            <person name="Labutti K."/>
            <person name="Haridas S."/>
            <person name="Kuo A."/>
            <person name="Salamov A."/>
            <person name="Ahrendt S.R."/>
            <person name="Lipzen A."/>
            <person name="Sullivan W."/>
            <person name="Andreopoulos W.B."/>
            <person name="Clum A."/>
            <person name="Lindquist E."/>
            <person name="Daum C."/>
            <person name="Ramamoorthy G.K."/>
            <person name="Gryganskyi A."/>
            <person name="Culley D."/>
            <person name="Magnuson J.K."/>
            <person name="James T.Y."/>
            <person name="O'Malley M.A."/>
            <person name="Stajich J.E."/>
            <person name="Spatafora J.W."/>
            <person name="Visel A."/>
            <person name="Grigoriev I.V."/>
        </authorList>
    </citation>
    <scope>NUCLEOTIDE SEQUENCE [LARGE SCALE GENOMIC DNA]</scope>
    <source>
        <strain evidence="7 8">NRRL 3116</strain>
    </source>
</reference>
<dbReference type="PROSITE" id="PS00678">
    <property type="entry name" value="WD_REPEATS_1"/>
    <property type="match status" value="2"/>
</dbReference>
<dbReference type="SUPFAM" id="SSF50978">
    <property type="entry name" value="WD40 repeat-like"/>
    <property type="match status" value="1"/>
</dbReference>
<dbReference type="EMBL" id="MCFF01000012">
    <property type="protein sequence ID" value="ORZ20852.1"/>
    <property type="molecule type" value="Genomic_DNA"/>
</dbReference>
<organism evidence="7 8">
    <name type="scientific">Lobosporangium transversale</name>
    <dbReference type="NCBI Taxonomy" id="64571"/>
    <lineage>
        <taxon>Eukaryota</taxon>
        <taxon>Fungi</taxon>
        <taxon>Fungi incertae sedis</taxon>
        <taxon>Mucoromycota</taxon>
        <taxon>Mortierellomycotina</taxon>
        <taxon>Mortierellomycetes</taxon>
        <taxon>Mortierellales</taxon>
        <taxon>Mortierellaceae</taxon>
        <taxon>Lobosporangium</taxon>
    </lineage>
</organism>
<dbReference type="Gene3D" id="2.130.10.10">
    <property type="entry name" value="YVTN repeat-like/Quinoprotein amine dehydrogenase"/>
    <property type="match status" value="2"/>
</dbReference>
<dbReference type="InParanoid" id="A0A1Y2GTD6"/>
<dbReference type="PANTHER" id="PTHR44040">
    <property type="entry name" value="RETINOBLASTOMA-BINDING PROTEIN 5"/>
    <property type="match status" value="1"/>
</dbReference>
<comment type="subcellular location">
    <subcellularLocation>
        <location evidence="1">Nucleus</location>
    </subcellularLocation>
</comment>
<dbReference type="STRING" id="64571.A0A1Y2GTD6"/>
<keyword evidence="4" id="KW-0539">Nucleus</keyword>
<keyword evidence="8" id="KW-1185">Reference proteome</keyword>
<keyword evidence="3" id="KW-0677">Repeat</keyword>
<feature type="region of interest" description="Disordered" evidence="6">
    <location>
        <begin position="143"/>
        <end position="176"/>
    </location>
</feature>
<dbReference type="GeneID" id="33563789"/>
<evidence type="ECO:0000313" key="8">
    <source>
        <dbReference type="Proteomes" id="UP000193648"/>
    </source>
</evidence>
<feature type="compositionally biased region" description="Polar residues" evidence="6">
    <location>
        <begin position="166"/>
        <end position="176"/>
    </location>
</feature>
<dbReference type="Proteomes" id="UP000193648">
    <property type="component" value="Unassembled WGS sequence"/>
</dbReference>
<evidence type="ECO:0000256" key="6">
    <source>
        <dbReference type="SAM" id="MobiDB-lite"/>
    </source>
</evidence>